<name>D2SDD1_GEOOG</name>
<evidence type="ECO:0000313" key="2">
    <source>
        <dbReference type="Proteomes" id="UP000001382"/>
    </source>
</evidence>
<dbReference type="STRING" id="526225.Gobs_1668"/>
<reference evidence="1 2" key="1">
    <citation type="journal article" date="2010" name="Stand. Genomic Sci.">
        <title>Complete genome sequence of Geodermatophilus obscurus type strain (G-20).</title>
        <authorList>
            <person name="Ivanova N."/>
            <person name="Sikorski J."/>
            <person name="Jando M."/>
            <person name="Munk C."/>
            <person name="Lapidus A."/>
            <person name="Glavina Del Rio T."/>
            <person name="Copeland A."/>
            <person name="Tice H."/>
            <person name="Cheng J.-F."/>
            <person name="Lucas S."/>
            <person name="Chen F."/>
            <person name="Nolan M."/>
            <person name="Bruce D."/>
            <person name="Goodwin L."/>
            <person name="Pitluck S."/>
            <person name="Mavromatis K."/>
            <person name="Mikhailova N."/>
            <person name="Pati A."/>
            <person name="Chen A."/>
            <person name="Palaniappan K."/>
            <person name="Land M."/>
            <person name="Hauser L."/>
            <person name="Chang Y.-J."/>
            <person name="Jeffries C.D."/>
            <person name="Meincke L."/>
            <person name="Brettin T."/>
            <person name="Detter J.C."/>
            <person name="Detter J.C."/>
            <person name="Rohde M."/>
            <person name="Goeker M."/>
            <person name="Bristow J."/>
            <person name="Eisen J.A."/>
            <person name="Markowitz V."/>
            <person name="Hugenholtz P."/>
            <person name="Kyrpides N.C."/>
            <person name="Klenk H.-P."/>
        </authorList>
    </citation>
    <scope>NUCLEOTIDE SEQUENCE [LARGE SCALE GENOMIC DNA]</scope>
    <source>
        <strain evidence="2">ATCC 25078 / DSM 43160 / JCM 3152 / KCC A-0152 / KCTC 9177 / NBRC 13315 / NRRL B-3577 / G-20</strain>
    </source>
</reference>
<gene>
    <name evidence="1" type="ordered locus">Gobs_1668</name>
</gene>
<dbReference type="Proteomes" id="UP000001382">
    <property type="component" value="Chromosome"/>
</dbReference>
<dbReference type="Pfam" id="PF09957">
    <property type="entry name" value="VapB_antitoxin"/>
    <property type="match status" value="1"/>
</dbReference>
<reference evidence="2" key="2">
    <citation type="submission" date="2010-01" db="EMBL/GenBank/DDBJ databases">
        <title>The complete genome of Geodermatophilus obscurus DSM 43160.</title>
        <authorList>
            <consortium name="US DOE Joint Genome Institute (JGI-PGF)"/>
            <person name="Lucas S."/>
            <person name="Copeland A."/>
            <person name="Lapidus A."/>
            <person name="Glavina del Rio T."/>
            <person name="Dalin E."/>
            <person name="Tice H."/>
            <person name="Bruce D."/>
            <person name="Goodwin L."/>
            <person name="Pitluck S."/>
            <person name="Kyrpides N."/>
            <person name="Mavromatis K."/>
            <person name="Ivanova N."/>
            <person name="Munk A.C."/>
            <person name="Brettin T."/>
            <person name="Detter J.C."/>
            <person name="Han C."/>
            <person name="Larimer F."/>
            <person name="Land M."/>
            <person name="Hauser L."/>
            <person name="Markowitz V."/>
            <person name="Cheng J.-F."/>
            <person name="Hugenholtz P."/>
            <person name="Woyke T."/>
            <person name="Wu D."/>
            <person name="Jando M."/>
            <person name="Schneider S."/>
            <person name="Klenk H.-P."/>
            <person name="Eisen J.A."/>
        </authorList>
    </citation>
    <scope>NUCLEOTIDE SEQUENCE [LARGE SCALE GENOMIC DNA]</scope>
    <source>
        <strain evidence="2">ATCC 25078 / DSM 43160 / JCM 3152 / KCC A-0152 / KCTC 9177 / NBRC 13315 / NRRL B-3577 / G-20</strain>
    </source>
</reference>
<evidence type="ECO:0008006" key="3">
    <source>
        <dbReference type="Google" id="ProtNLM"/>
    </source>
</evidence>
<evidence type="ECO:0000313" key="1">
    <source>
        <dbReference type="EMBL" id="ADB74384.1"/>
    </source>
</evidence>
<dbReference type="OrthoDB" id="4563074at2"/>
<keyword evidence="2" id="KW-1185">Reference proteome</keyword>
<sequence length="81" mass="8961">MYGRCVSRTNIDIDDDLIAGVMRRYGLATKKDAVDFALRQVSVVPMTAREMHAMRGSGWGADLEDLRTREGAEVSAQWGEG</sequence>
<dbReference type="InterPro" id="IPR019239">
    <property type="entry name" value="VapB_antitoxin"/>
</dbReference>
<dbReference type="EMBL" id="CP001867">
    <property type="protein sequence ID" value="ADB74384.1"/>
    <property type="molecule type" value="Genomic_DNA"/>
</dbReference>
<dbReference type="eggNOG" id="COG5450">
    <property type="taxonomic scope" value="Bacteria"/>
</dbReference>
<dbReference type="KEGG" id="gob:Gobs_1668"/>
<proteinExistence type="predicted"/>
<dbReference type="AlphaFoldDB" id="D2SDD1"/>
<accession>D2SDD1</accession>
<organism evidence="1 2">
    <name type="scientific">Geodermatophilus obscurus (strain ATCC 25078 / DSM 43160 / JCM 3152 / CCUG 61914 / KCC A-0152 / KCTC 9177 / NBRC 13315 / NRRL B-3577 / G-20)</name>
    <dbReference type="NCBI Taxonomy" id="526225"/>
    <lineage>
        <taxon>Bacteria</taxon>
        <taxon>Bacillati</taxon>
        <taxon>Actinomycetota</taxon>
        <taxon>Actinomycetes</taxon>
        <taxon>Geodermatophilales</taxon>
        <taxon>Geodermatophilaceae</taxon>
        <taxon>Geodermatophilus</taxon>
    </lineage>
</organism>
<protein>
    <recommendedName>
        <fullName evidence="3">Transcription regulator of the Arc/MetJ class</fullName>
    </recommendedName>
</protein>
<dbReference type="HOGENOM" id="CLU_179376_3_1_11"/>